<gene>
    <name evidence="2" type="ORF">KL86DYS2_13096</name>
</gene>
<dbReference type="EMBL" id="FLUL01000001">
    <property type="protein sequence ID" value="SBW07063.1"/>
    <property type="molecule type" value="Genomic_DNA"/>
</dbReference>
<dbReference type="InterPro" id="IPR037126">
    <property type="entry name" value="PdaC/RsiV-like_sf"/>
</dbReference>
<reference evidence="2" key="1">
    <citation type="submission" date="2016-04" db="EMBL/GenBank/DDBJ databases">
        <authorList>
            <person name="Evans L.H."/>
            <person name="Alamgir A."/>
            <person name="Owens N."/>
            <person name="Weber N.D."/>
            <person name="Virtaneva K."/>
            <person name="Barbian K."/>
            <person name="Babar A."/>
            <person name="Rosenke K."/>
        </authorList>
    </citation>
    <scope>NUCLEOTIDE SEQUENCE</scope>
    <source>
        <strain evidence="2">86-2</strain>
    </source>
</reference>
<accession>A0A212K5S5</accession>
<proteinExistence type="predicted"/>
<dbReference type="Pfam" id="PF11738">
    <property type="entry name" value="DUF3298"/>
    <property type="match status" value="1"/>
</dbReference>
<evidence type="ECO:0000313" key="2">
    <source>
        <dbReference type="EMBL" id="SBW07063.1"/>
    </source>
</evidence>
<sequence length="280" mass="31784">MKFTSTHISLLFIFSILFFSCENKKTDTVNNIVYDSISVSKIYHLDNDSTKPSCSIKINYIFPAKYEDSIMLAKIQKEFNYALFEDESSESLSPANAVDKYVTNYIANYKEAAQVQFPDWESSEDSEDYFSFYKTLNSQVIFDRGGIISYQTSSMDFKGGANSSTFYKNVNIDLKTGNVITEKDIFIPEYKKLLNTMLTDKIVAQNNVKTAEDLLEFGYWGIEDIAANNNFSIDDKGITYLFNQGEYSAPSLGTIKVPFTYSELYPILKDNSPISSFSGK</sequence>
<dbReference type="Gene3D" id="3.90.640.20">
    <property type="entry name" value="Heat-shock cognate protein, ATPase"/>
    <property type="match status" value="1"/>
</dbReference>
<feature type="domain" description="DUF3298" evidence="1">
    <location>
        <begin position="183"/>
        <end position="262"/>
    </location>
</feature>
<dbReference type="Gene3D" id="3.30.565.40">
    <property type="entry name" value="Fervidobacterium nodosum Rt17-B1 like"/>
    <property type="match status" value="1"/>
</dbReference>
<dbReference type="AlphaFoldDB" id="A0A212K5S5"/>
<protein>
    <recommendedName>
        <fullName evidence="1">DUF3298 domain-containing protein</fullName>
    </recommendedName>
</protein>
<dbReference type="InterPro" id="IPR021729">
    <property type="entry name" value="DUF3298"/>
</dbReference>
<name>A0A212K5S5_9BACT</name>
<dbReference type="PROSITE" id="PS51257">
    <property type="entry name" value="PROKAR_LIPOPROTEIN"/>
    <property type="match status" value="1"/>
</dbReference>
<organism evidence="2">
    <name type="scientific">uncultured Dysgonomonas sp</name>
    <dbReference type="NCBI Taxonomy" id="206096"/>
    <lineage>
        <taxon>Bacteria</taxon>
        <taxon>Pseudomonadati</taxon>
        <taxon>Bacteroidota</taxon>
        <taxon>Bacteroidia</taxon>
        <taxon>Bacteroidales</taxon>
        <taxon>Dysgonomonadaceae</taxon>
        <taxon>Dysgonomonas</taxon>
        <taxon>environmental samples</taxon>
    </lineage>
</organism>
<evidence type="ECO:0000259" key="1">
    <source>
        <dbReference type="Pfam" id="PF11738"/>
    </source>
</evidence>